<dbReference type="InterPro" id="IPR008978">
    <property type="entry name" value="HSP20-like_chaperone"/>
</dbReference>
<feature type="compositionally biased region" description="Basic and acidic residues" evidence="4">
    <location>
        <begin position="337"/>
        <end position="347"/>
    </location>
</feature>
<dbReference type="InterPro" id="IPR012981">
    <property type="entry name" value="PIH1_N"/>
</dbReference>
<accession>A0AAD5UMP8</accession>
<evidence type="ECO:0000259" key="5">
    <source>
        <dbReference type="Pfam" id="PF08190"/>
    </source>
</evidence>
<keyword evidence="1 3" id="KW-0963">Cytoplasm</keyword>
<evidence type="ECO:0000256" key="4">
    <source>
        <dbReference type="SAM" id="MobiDB-lite"/>
    </source>
</evidence>
<dbReference type="AlphaFoldDB" id="A0AAD5UMP8"/>
<evidence type="ECO:0000313" key="7">
    <source>
        <dbReference type="EMBL" id="KAJ3260602.1"/>
    </source>
</evidence>
<feature type="domain" description="PIH1D1/2/3 CS-like" evidence="6">
    <location>
        <begin position="222"/>
        <end position="318"/>
    </location>
</feature>
<evidence type="ECO:0000259" key="6">
    <source>
        <dbReference type="Pfam" id="PF18201"/>
    </source>
</evidence>
<evidence type="ECO:0000256" key="3">
    <source>
        <dbReference type="HAMAP-Rule" id="MF_03069"/>
    </source>
</evidence>
<dbReference type="GO" id="GO:0070286">
    <property type="term" value="P:axonemal dynein complex assembly"/>
    <property type="evidence" value="ECO:0007669"/>
    <property type="project" value="UniProtKB-UniRule"/>
</dbReference>
<dbReference type="Pfam" id="PF18201">
    <property type="entry name" value="PIH1_CS"/>
    <property type="match status" value="1"/>
</dbReference>
<dbReference type="Proteomes" id="UP001210925">
    <property type="component" value="Unassembled WGS sequence"/>
</dbReference>
<dbReference type="InterPro" id="IPR034727">
    <property type="entry name" value="Kintoun"/>
</dbReference>
<feature type="domain" description="PIH1 N-terminal" evidence="5">
    <location>
        <begin position="36"/>
        <end position="188"/>
    </location>
</feature>
<feature type="region of interest" description="Disordered" evidence="4">
    <location>
        <begin position="548"/>
        <end position="568"/>
    </location>
</feature>
<proteinExistence type="inferred from homology"/>
<keyword evidence="8" id="KW-1185">Reference proteome</keyword>
<dbReference type="GO" id="GO:0060285">
    <property type="term" value="P:cilium-dependent cell motility"/>
    <property type="evidence" value="ECO:0007669"/>
    <property type="project" value="UniProtKB-UniRule"/>
</dbReference>
<organism evidence="7 8">
    <name type="scientific">Boothiomyces macroporosus</name>
    <dbReference type="NCBI Taxonomy" id="261099"/>
    <lineage>
        <taxon>Eukaryota</taxon>
        <taxon>Fungi</taxon>
        <taxon>Fungi incertae sedis</taxon>
        <taxon>Chytridiomycota</taxon>
        <taxon>Chytridiomycota incertae sedis</taxon>
        <taxon>Chytridiomycetes</taxon>
        <taxon>Rhizophydiales</taxon>
        <taxon>Terramycetaceae</taxon>
        <taxon>Boothiomyces</taxon>
    </lineage>
</organism>
<name>A0AAD5UMP8_9FUNG</name>
<dbReference type="EMBL" id="JADGKB010000010">
    <property type="protein sequence ID" value="KAJ3260602.1"/>
    <property type="molecule type" value="Genomic_DNA"/>
</dbReference>
<evidence type="ECO:0000256" key="2">
    <source>
        <dbReference type="ARBA" id="ARBA00024190"/>
    </source>
</evidence>
<feature type="region of interest" description="Disordered" evidence="4">
    <location>
        <begin position="336"/>
        <end position="417"/>
    </location>
</feature>
<dbReference type="InterPro" id="IPR041442">
    <property type="entry name" value="PIH1D1/2/3_CS-like"/>
</dbReference>
<comment type="similarity">
    <text evidence="3">Belongs to the PIH1 family. Kintoun subfamily.</text>
</comment>
<dbReference type="InterPro" id="IPR050734">
    <property type="entry name" value="PIH1/Kintoun_subfamily"/>
</dbReference>
<comment type="function">
    <text evidence="3">Required for cytoplasmic pre-assembly of axonemal dyneins, thereby playing a central role in motility in cilia and flagella. Involved in pre-assembly of dynein arm complexes in the cytoplasm before intraflagellar transport loads them for the ciliary compartment.</text>
</comment>
<feature type="compositionally biased region" description="Basic and acidic residues" evidence="4">
    <location>
        <begin position="548"/>
        <end position="564"/>
    </location>
</feature>
<protein>
    <recommendedName>
        <fullName evidence="3">Protein kintoun</fullName>
    </recommendedName>
    <alternativeName>
        <fullName evidence="3">Dynein assembly factor 2, axonemal homolog</fullName>
    </alternativeName>
</protein>
<dbReference type="GO" id="GO:0120293">
    <property type="term" value="C:dynein axonemal particle"/>
    <property type="evidence" value="ECO:0007669"/>
    <property type="project" value="UniProtKB-SubCell"/>
</dbReference>
<dbReference type="Pfam" id="PF08190">
    <property type="entry name" value="PIH1"/>
    <property type="match status" value="1"/>
</dbReference>
<dbReference type="PANTHER" id="PTHR22997:SF3">
    <property type="entry name" value="PROTEIN KINTOUN"/>
    <property type="match status" value="1"/>
</dbReference>
<comment type="subcellular location">
    <subcellularLocation>
        <location evidence="3">Cytoplasm</location>
    </subcellularLocation>
    <subcellularLocation>
        <location evidence="2">Dynein axonemal particle</location>
    </subcellularLocation>
</comment>
<dbReference type="SUPFAM" id="SSF49764">
    <property type="entry name" value="HSP20-like chaperones"/>
    <property type="match status" value="1"/>
</dbReference>
<dbReference type="PANTHER" id="PTHR22997">
    <property type="entry name" value="PIH1 DOMAIN-CONTAINING PROTEIN 1"/>
    <property type="match status" value="1"/>
</dbReference>
<gene>
    <name evidence="7" type="primary">DNAAF2</name>
    <name evidence="7" type="ORF">HK103_000212</name>
</gene>
<dbReference type="HAMAP" id="MF_03069">
    <property type="entry name" value="Kintoun"/>
    <property type="match status" value="1"/>
</dbReference>
<comment type="caution">
    <text evidence="7">The sequence shown here is derived from an EMBL/GenBank/DDBJ whole genome shotgun (WGS) entry which is preliminary data.</text>
</comment>
<evidence type="ECO:0000313" key="8">
    <source>
        <dbReference type="Proteomes" id="UP001210925"/>
    </source>
</evidence>
<sequence length="605" mass="69033">MSNQKFQPTAEELKKFEESFKNPEFKKLFFDYMNEISDPKNKELYEKELEQLEQEKGFKVRYVKPNPEFCIKTDNGKDKVYVNICSSPEIQQANAKRATGGTNWSIPYSLAQGREDRVKERPCTVYDCVFHPMTIKMSSNPQFKLQIINTAIEGINSQFKVKLNPQYKLLKKTNQGLPQMTMIRERDDSLQPAKESSLDFIEKLAKQQEEELKKEKPKIQVPFFKIVHQNKYNDYQKFTNERERQYGARPDALSIRIEVPLLKSLAGVELDINQKTLDLLVPDLYQLHLDLPFPVLEEEGEAKFEKANGILIVNVPVMTEVAAAAEQPSVGITELASEGKDAEKESLENENEESNIEQLSEAVDTLSVDPTPSAELKSEAHVPPIDNEKVIENAANSPLEEIKPAKDSSLSTPTTPKPPRFYCHQSLETISFIIAVPDVQDIAVETNSKSLKALIYSPYETRYLDLLLPYEFTIHSKNVNSENVCIVLQKEAQELWEGFEVKDGEYQKLVFRTFENVSNVIHVPKNDVVISAKRNHEKVIVNIEKKEPQTDSSIKDMKSQKETAAEPSAVANGEVVEKMERLTIEPDLPKETKINFVNNLLFELD</sequence>
<reference evidence="7" key="1">
    <citation type="submission" date="2020-05" db="EMBL/GenBank/DDBJ databases">
        <title>Phylogenomic resolution of chytrid fungi.</title>
        <authorList>
            <person name="Stajich J.E."/>
            <person name="Amses K."/>
            <person name="Simmons R."/>
            <person name="Seto K."/>
            <person name="Myers J."/>
            <person name="Bonds A."/>
            <person name="Quandt C.A."/>
            <person name="Barry K."/>
            <person name="Liu P."/>
            <person name="Grigoriev I."/>
            <person name="Longcore J.E."/>
            <person name="James T.Y."/>
        </authorList>
    </citation>
    <scope>NUCLEOTIDE SEQUENCE</scope>
    <source>
        <strain evidence="7">PLAUS21</strain>
    </source>
</reference>
<feature type="compositionally biased region" description="Basic and acidic residues" evidence="4">
    <location>
        <begin position="376"/>
        <end position="391"/>
    </location>
</feature>
<evidence type="ECO:0000256" key="1">
    <source>
        <dbReference type="ARBA" id="ARBA00022490"/>
    </source>
</evidence>